<dbReference type="SUPFAM" id="SSF53756">
    <property type="entry name" value="UDP-Glycosyltransferase/glycogen phosphorylase"/>
    <property type="match status" value="1"/>
</dbReference>
<comment type="caution">
    <text evidence="3">The sequence shown here is derived from an EMBL/GenBank/DDBJ whole genome shotgun (WGS) entry which is preliminary data.</text>
</comment>
<dbReference type="RefSeq" id="WP_345191169.1">
    <property type="nucleotide sequence ID" value="NZ_BAABJJ010000018.1"/>
</dbReference>
<protein>
    <submittedName>
        <fullName evidence="3">Glycosyltransferase</fullName>
    </submittedName>
</protein>
<accession>A0ABP9GGP8</accession>
<dbReference type="EMBL" id="BAABJJ010000018">
    <property type="protein sequence ID" value="GAA4942901.1"/>
    <property type="molecule type" value="Genomic_DNA"/>
</dbReference>
<keyword evidence="4" id="KW-1185">Reference proteome</keyword>
<dbReference type="PANTHER" id="PTHR12526:SF630">
    <property type="entry name" value="GLYCOSYLTRANSFERASE"/>
    <property type="match status" value="1"/>
</dbReference>
<reference evidence="4" key="1">
    <citation type="journal article" date="2019" name="Int. J. Syst. Evol. Microbiol.">
        <title>The Global Catalogue of Microorganisms (GCM) 10K type strain sequencing project: providing services to taxonomists for standard genome sequencing and annotation.</title>
        <authorList>
            <consortium name="The Broad Institute Genomics Platform"/>
            <consortium name="The Broad Institute Genome Sequencing Center for Infectious Disease"/>
            <person name="Wu L."/>
            <person name="Ma J."/>
        </authorList>
    </citation>
    <scope>NUCLEOTIDE SEQUENCE [LARGE SCALE GENOMIC DNA]</scope>
    <source>
        <strain evidence="4">JCM 18285</strain>
    </source>
</reference>
<proteinExistence type="predicted"/>
<name>A0ABP9GGP8_9FLAO</name>
<gene>
    <name evidence="3" type="ORF">GCM10023314_14940</name>
</gene>
<feature type="domain" description="Glycosyl transferase family 1" evidence="1">
    <location>
        <begin position="179"/>
        <end position="335"/>
    </location>
</feature>
<dbReference type="Pfam" id="PF13439">
    <property type="entry name" value="Glyco_transf_4"/>
    <property type="match status" value="1"/>
</dbReference>
<dbReference type="Proteomes" id="UP001501302">
    <property type="component" value="Unassembled WGS sequence"/>
</dbReference>
<dbReference type="InterPro" id="IPR028098">
    <property type="entry name" value="Glyco_trans_4-like_N"/>
</dbReference>
<dbReference type="CDD" id="cd03811">
    <property type="entry name" value="GT4_GT28_WabH-like"/>
    <property type="match status" value="1"/>
</dbReference>
<dbReference type="PANTHER" id="PTHR12526">
    <property type="entry name" value="GLYCOSYLTRANSFERASE"/>
    <property type="match status" value="1"/>
</dbReference>
<feature type="domain" description="Glycosyltransferase subfamily 4-like N-terminal" evidence="2">
    <location>
        <begin position="12"/>
        <end position="147"/>
    </location>
</feature>
<evidence type="ECO:0000259" key="1">
    <source>
        <dbReference type="Pfam" id="PF00534"/>
    </source>
</evidence>
<organism evidence="3 4">
    <name type="scientific">Algibacter agarivorans</name>
    <dbReference type="NCBI Taxonomy" id="1109741"/>
    <lineage>
        <taxon>Bacteria</taxon>
        <taxon>Pseudomonadati</taxon>
        <taxon>Bacteroidota</taxon>
        <taxon>Flavobacteriia</taxon>
        <taxon>Flavobacteriales</taxon>
        <taxon>Flavobacteriaceae</taxon>
        <taxon>Algibacter</taxon>
    </lineage>
</organism>
<dbReference type="InterPro" id="IPR001296">
    <property type="entry name" value="Glyco_trans_1"/>
</dbReference>
<dbReference type="Gene3D" id="3.40.50.2000">
    <property type="entry name" value="Glycogen Phosphorylase B"/>
    <property type="match status" value="2"/>
</dbReference>
<sequence>MRVLQLIDSLQVGGAERTAVNYANLLSVEIEKSFLCATRLEGALKLALSEDVEYLFLNKKRTLDFKALKKLNDFIKNHKINVIHAHSTSYFFATLLKLINRKIIVIWHDHNGNRLFSNKSHNSVLKSCSYFFNKIITVNEDLKLWSEQNTLTKEIYCLPNFSVLKGEEKQVTNLKGNIGNRIVCLANLRHPKNHIFLLEAFFKATEFMENWSLHLIGKNFNDAYSNELNKFIDSHNLQDKVFVYGQKQDVNYILNQSDIGVLTSSSEGLPLTLLEYGLAKLPIVATNVGDCNKVITNKREGQLINSQNVDAFSKALLLYINDSELRKQHGESVYKNVKINFSADNAITQLISIYKS</sequence>
<evidence type="ECO:0000313" key="3">
    <source>
        <dbReference type="EMBL" id="GAA4942901.1"/>
    </source>
</evidence>
<dbReference type="Pfam" id="PF00534">
    <property type="entry name" value="Glycos_transf_1"/>
    <property type="match status" value="1"/>
</dbReference>
<evidence type="ECO:0000313" key="4">
    <source>
        <dbReference type="Proteomes" id="UP001501302"/>
    </source>
</evidence>
<evidence type="ECO:0000259" key="2">
    <source>
        <dbReference type="Pfam" id="PF13439"/>
    </source>
</evidence>